<organism evidence="1 2">
    <name type="scientific">Cyprinid herpesvirus 1</name>
    <dbReference type="NCBI Taxonomy" id="317858"/>
    <lineage>
        <taxon>Viruses</taxon>
        <taxon>Duplodnaviria</taxon>
        <taxon>Heunggongvirae</taxon>
        <taxon>Peploviricota</taxon>
        <taxon>Herviviricetes</taxon>
        <taxon>Herpesvirales</taxon>
        <taxon>Alloherpesviridae</taxon>
        <taxon>Cyvirus</taxon>
        <taxon>Cyvirus cyprinidallo1</taxon>
    </lineage>
</organism>
<dbReference type="Proteomes" id="UP000118426">
    <property type="component" value="Segment"/>
</dbReference>
<evidence type="ECO:0000313" key="1">
    <source>
        <dbReference type="EMBL" id="AFJ20430.1"/>
    </source>
</evidence>
<name>K7PCL8_9VIRU</name>
<dbReference type="KEGG" id="vg:14011286"/>
<protein>
    <submittedName>
        <fullName evidence="1">Protein ORF143</fullName>
    </submittedName>
</protein>
<proteinExistence type="predicted"/>
<accession>K7PCL8</accession>
<reference evidence="1 2" key="1">
    <citation type="journal article" date="2013" name="J. Virol.">
        <title>Comparative genomics of carp herpesviruses.</title>
        <authorList>
            <person name="Davison A.J."/>
            <person name="Kurobe T."/>
            <person name="Gatherer D."/>
            <person name="Cunningham C."/>
            <person name="Korf I."/>
            <person name="Fukuda H."/>
            <person name="Hedrick R.P."/>
            <person name="Waltzek T.B."/>
        </authorList>
    </citation>
    <scope>NUCLEOTIDE SEQUENCE [LARGE SCALE GENOMIC DNA]</scope>
    <source>
        <strain evidence="1">NG-J1</strain>
    </source>
</reference>
<dbReference type="GeneID" id="14011286"/>
<evidence type="ECO:0000313" key="2">
    <source>
        <dbReference type="Proteomes" id="UP000118426"/>
    </source>
</evidence>
<dbReference type="OrthoDB" id="41624at10239"/>
<keyword evidence="2" id="KW-1185">Reference proteome</keyword>
<sequence length="214" mass="24924">MTSSSNIGEESGHYYKSLKELPCFQRQREMGERLRILAAMDTLPELGELALPNCPGVQATERREAVEEYLTQEQWNQCYNLGELDPTLQLRHNLNLMGVCLITASDLYLNYGWTDCTEWHPACLWLTKAKTWDEVAWTFLSVLRCKMGRPNWSPMQELACCVVGMVYPHEHWSLCSRHSSTLSEYELRQRVDYWNNFVSSKGPFVKEEIKIYTL</sequence>
<gene>
    <name evidence="1" type="ORF">CyHV1_ORF143</name>
</gene>
<dbReference type="RefSeq" id="YP_007003796.1">
    <property type="nucleotide sequence ID" value="NC_019491.1"/>
</dbReference>
<dbReference type="EMBL" id="JQ815363">
    <property type="protein sequence ID" value="AFJ20430.1"/>
    <property type="molecule type" value="Genomic_DNA"/>
</dbReference>